<dbReference type="Proteomes" id="UP000093514">
    <property type="component" value="Unassembled WGS sequence"/>
</dbReference>
<dbReference type="OrthoDB" id="9815002at2"/>
<dbReference type="Gene3D" id="1.10.530.10">
    <property type="match status" value="1"/>
</dbReference>
<evidence type="ECO:0000313" key="3">
    <source>
        <dbReference type="Proteomes" id="UP000093514"/>
    </source>
</evidence>
<dbReference type="SUPFAM" id="SSF53955">
    <property type="entry name" value="Lysozyme-like"/>
    <property type="match status" value="1"/>
</dbReference>
<keyword evidence="3" id="KW-1185">Reference proteome</keyword>
<accession>A0A1C0A7X2</accession>
<organism evidence="2 3">
    <name type="scientific">Orenia metallireducens</name>
    <dbReference type="NCBI Taxonomy" id="1413210"/>
    <lineage>
        <taxon>Bacteria</taxon>
        <taxon>Bacillati</taxon>
        <taxon>Bacillota</taxon>
        <taxon>Clostridia</taxon>
        <taxon>Halanaerobiales</taxon>
        <taxon>Halobacteroidaceae</taxon>
        <taxon>Orenia</taxon>
    </lineage>
</organism>
<comment type="caution">
    <text evidence="2">The sequence shown here is derived from an EMBL/GenBank/DDBJ whole genome shotgun (WGS) entry which is preliminary data.</text>
</comment>
<dbReference type="Pfam" id="PF01464">
    <property type="entry name" value="SLT"/>
    <property type="match status" value="1"/>
</dbReference>
<dbReference type="InterPro" id="IPR008258">
    <property type="entry name" value="Transglycosylase_SLT_dom_1"/>
</dbReference>
<reference evidence="3" key="1">
    <citation type="submission" date="2016-07" db="EMBL/GenBank/DDBJ databases">
        <authorList>
            <person name="Florea S."/>
            <person name="Webb J.S."/>
            <person name="Jaromczyk J."/>
            <person name="Schardl C.L."/>
        </authorList>
    </citation>
    <scope>NUCLEOTIDE SEQUENCE [LARGE SCALE GENOMIC DNA]</scope>
    <source>
        <strain evidence="3">Z6</strain>
    </source>
</reference>
<dbReference type="EMBL" id="LWDV01000009">
    <property type="protein sequence ID" value="OCL26320.1"/>
    <property type="molecule type" value="Genomic_DNA"/>
</dbReference>
<dbReference type="AlphaFoldDB" id="A0A1C0A7X2"/>
<protein>
    <recommendedName>
        <fullName evidence="1">Transglycosylase SLT domain-containing protein</fullName>
    </recommendedName>
</protein>
<dbReference type="RefSeq" id="WP_068718015.1">
    <property type="nucleotide sequence ID" value="NZ_LWDV01000009.1"/>
</dbReference>
<reference evidence="2 3" key="2">
    <citation type="submission" date="2016-08" db="EMBL/GenBank/DDBJ databases">
        <title>Orenia metallireducens sp. nov. strain Z6, a Novel Metal-reducing Firmicute from the Deep Subsurface.</title>
        <authorList>
            <person name="Maxim B.I."/>
            <person name="Kenneth K."/>
            <person name="Flynn T.M."/>
            <person name="Oloughlin E.J."/>
            <person name="Locke R.A."/>
            <person name="Weber J.R."/>
            <person name="Egan S.M."/>
            <person name="Mackie R.I."/>
            <person name="Cann I.K."/>
        </authorList>
    </citation>
    <scope>NUCLEOTIDE SEQUENCE [LARGE SCALE GENOMIC DNA]</scope>
    <source>
        <strain evidence="2 3">Z6</strain>
    </source>
</reference>
<feature type="domain" description="Transglycosylase SLT" evidence="1">
    <location>
        <begin position="6"/>
        <end position="140"/>
    </location>
</feature>
<proteinExistence type="predicted"/>
<evidence type="ECO:0000313" key="2">
    <source>
        <dbReference type="EMBL" id="OCL26320.1"/>
    </source>
</evidence>
<evidence type="ECO:0000259" key="1">
    <source>
        <dbReference type="Pfam" id="PF01464"/>
    </source>
</evidence>
<name>A0A1C0A7X2_9FIRM</name>
<dbReference type="InterPro" id="IPR023346">
    <property type="entry name" value="Lysozyme-like_dom_sf"/>
</dbReference>
<gene>
    <name evidence="2" type="ORF">U472_09940</name>
</gene>
<dbReference type="CDD" id="cd00254">
    <property type="entry name" value="LT-like"/>
    <property type="match status" value="1"/>
</dbReference>
<sequence>MNLRDIIEKKAKKHGIPTKLIAAIIKIESNGNTYATRYEPNYRWLYKVEEFANHSMASFDTEENGQKTSWGLMQVMGAVARERGFKGDFFTELCDPLLGIEYGCKHLKHYYNRYGNWEDAVASYNAGSPRKDDNGAYVNQAYVDKVFGYWKN</sequence>